<feature type="binding site" evidence="5">
    <location>
        <position position="356"/>
    </location>
    <ligand>
        <name>Fe cation</name>
        <dbReference type="ChEBI" id="CHEBI:24875"/>
        <note>catalytic</note>
    </ligand>
</feature>
<evidence type="ECO:0000256" key="4">
    <source>
        <dbReference type="ARBA" id="ARBA00023004"/>
    </source>
</evidence>
<dbReference type="InterPro" id="IPR004294">
    <property type="entry name" value="Carotenoid_Oase"/>
</dbReference>
<name>A0A6I9SJF6_SESIN</name>
<evidence type="ECO:0000256" key="5">
    <source>
        <dbReference type="PIRSR" id="PIRSR604294-1"/>
    </source>
</evidence>
<keyword evidence="3 7" id="KW-0560">Oxidoreductase</keyword>
<dbReference type="AlphaFoldDB" id="A0A6I9SJF6"/>
<comment type="similarity">
    <text evidence="1">Belongs to the carotenoid oxygenase family.</text>
</comment>
<dbReference type="PANTHER" id="PTHR10543:SF46">
    <property type="entry name" value="CAROTENOID CLEAVAGE DIOXYGENASE 4, CHLOROPLASTIC-RELATED"/>
    <property type="match status" value="1"/>
</dbReference>
<dbReference type="GeneID" id="105155487"/>
<keyword evidence="4 5" id="KW-0408">Iron</keyword>
<dbReference type="Pfam" id="PF03055">
    <property type="entry name" value="RPE65"/>
    <property type="match status" value="1"/>
</dbReference>
<dbReference type="Proteomes" id="UP000504604">
    <property type="component" value="Linkage group LG2"/>
</dbReference>
<feature type="binding site" evidence="5">
    <location>
        <position position="421"/>
    </location>
    <ligand>
        <name>Fe cation</name>
        <dbReference type="ChEBI" id="CHEBI:24875"/>
        <note>catalytic</note>
    </ligand>
</feature>
<keyword evidence="3 7" id="KW-0223">Dioxygenase</keyword>
<keyword evidence="2 5" id="KW-0479">Metal-binding</keyword>
<gene>
    <name evidence="7" type="primary">LOC105155487</name>
</gene>
<dbReference type="OrthoDB" id="1069523at2759"/>
<dbReference type="KEGG" id="sind:105155487"/>
<organism evidence="6 7">
    <name type="scientific">Sesamum indicum</name>
    <name type="common">Oriental sesame</name>
    <name type="synonym">Sesamum orientale</name>
    <dbReference type="NCBI Taxonomy" id="4182"/>
    <lineage>
        <taxon>Eukaryota</taxon>
        <taxon>Viridiplantae</taxon>
        <taxon>Streptophyta</taxon>
        <taxon>Embryophyta</taxon>
        <taxon>Tracheophyta</taxon>
        <taxon>Spermatophyta</taxon>
        <taxon>Magnoliopsida</taxon>
        <taxon>eudicotyledons</taxon>
        <taxon>Gunneridae</taxon>
        <taxon>Pentapetalae</taxon>
        <taxon>asterids</taxon>
        <taxon>lamiids</taxon>
        <taxon>Lamiales</taxon>
        <taxon>Pedaliaceae</taxon>
        <taxon>Sesamum</taxon>
    </lineage>
</organism>
<sequence>MRKHWKLIFTDRVTSSLPLCNLLIKMEALSSSFLPRFPDCNVSSAVGIAKNPQTKIIAIYSFTKFYESLMKLISNSAERIKFKTMHMHPISKNKTEKQSLLANMFRSVDDFICNHLDLPLRPSIDPQHVLFGNFAPVDELPPTPCEVVEGSLPSCLDGVYLRNGPNPQFIPRGPYHLFDGDGMLHMIKISRGKATFCSRYVKTYKYMVECDLGHPFFPSIFSSFNGLVASMARMGLNVARVLTGQFDPVINGIGTANTSVALISGKLYALGESDLPYEIKVTSNGDIRTIGRHDFDSSEPFMRMTAHPKVDPDTGETLAFRFHLVPPFLTFFRIGSDGRKRADVPIFSMKSTAMIHDFAVTKNYAIFNDGQMVISPVEILRGRSPMRFDPVKVPRLGVIDRYAKDESGMWWIDVPGFNMLHAVNAWEEDDGETLVVVASNLSSLELDLGRLDLAQSKLEKLKISVKAKKLVMRHPLSIKSLDFGVINPVYAGKKNRYAYAVVITPRMGMEVVKLDLSLSSKDCEDCVVGSRMHEPGCIGGEPFFVPNDPATDEDDGFLVTYVHDEMTQVSKFLVMDAKSPTLQIVAAVNLPRRVPAGFHGLFVSQSHLTKLCRND</sequence>
<evidence type="ECO:0000256" key="3">
    <source>
        <dbReference type="ARBA" id="ARBA00022964"/>
    </source>
</evidence>
<protein>
    <submittedName>
        <fullName evidence="7">Probable carotenoid cleavage dioxygenase 4, chloroplastic</fullName>
    </submittedName>
</protein>
<evidence type="ECO:0000256" key="1">
    <source>
        <dbReference type="ARBA" id="ARBA00006787"/>
    </source>
</evidence>
<proteinExistence type="inferred from homology"/>
<accession>A0A6I9SJF6</accession>
<dbReference type="GO" id="GO:0046872">
    <property type="term" value="F:metal ion binding"/>
    <property type="evidence" value="ECO:0007669"/>
    <property type="project" value="UniProtKB-KW"/>
</dbReference>
<comment type="cofactor">
    <cofactor evidence="5">
        <name>Fe(2+)</name>
        <dbReference type="ChEBI" id="CHEBI:29033"/>
    </cofactor>
    <text evidence="5">Binds 1 Fe(2+) ion per subunit.</text>
</comment>
<keyword evidence="6" id="KW-1185">Reference proteome</keyword>
<dbReference type="PANTHER" id="PTHR10543">
    <property type="entry name" value="BETA-CAROTENE DIOXYGENASE"/>
    <property type="match status" value="1"/>
</dbReference>
<dbReference type="GO" id="GO:0010436">
    <property type="term" value="F:carotenoid dioxygenase activity"/>
    <property type="evidence" value="ECO:0007669"/>
    <property type="project" value="TreeGrafter"/>
</dbReference>
<evidence type="ECO:0000313" key="7">
    <source>
        <dbReference type="RefSeq" id="XP_011069671.2"/>
    </source>
</evidence>
<dbReference type="GO" id="GO:0016121">
    <property type="term" value="P:carotene catabolic process"/>
    <property type="evidence" value="ECO:0007669"/>
    <property type="project" value="TreeGrafter"/>
</dbReference>
<dbReference type="GO" id="GO:0009570">
    <property type="term" value="C:chloroplast stroma"/>
    <property type="evidence" value="ECO:0007669"/>
    <property type="project" value="TreeGrafter"/>
</dbReference>
<evidence type="ECO:0000313" key="6">
    <source>
        <dbReference type="Proteomes" id="UP000504604"/>
    </source>
</evidence>
<feature type="binding site" evidence="5">
    <location>
        <position position="307"/>
    </location>
    <ligand>
        <name>Fe cation</name>
        <dbReference type="ChEBI" id="CHEBI:24875"/>
        <note>catalytic</note>
    </ligand>
</feature>
<evidence type="ECO:0000256" key="2">
    <source>
        <dbReference type="ARBA" id="ARBA00022723"/>
    </source>
</evidence>
<feature type="binding site" evidence="5">
    <location>
        <position position="599"/>
    </location>
    <ligand>
        <name>Fe cation</name>
        <dbReference type="ChEBI" id="CHEBI:24875"/>
        <note>catalytic</note>
    </ligand>
</feature>
<reference evidence="7" key="1">
    <citation type="submission" date="2025-08" db="UniProtKB">
        <authorList>
            <consortium name="RefSeq"/>
        </authorList>
    </citation>
    <scope>IDENTIFICATION</scope>
</reference>
<dbReference type="InParanoid" id="A0A6I9SJF6"/>
<dbReference type="RefSeq" id="XP_011069671.2">
    <property type="nucleotide sequence ID" value="XM_011071369.2"/>
</dbReference>